<reference evidence="1 2" key="1">
    <citation type="submission" date="2018-03" db="EMBL/GenBank/DDBJ databases">
        <title>Genomic Encyclopedia of Archaeal and Bacterial Type Strains, Phase II (KMG-II): from individual species to whole genera.</title>
        <authorList>
            <person name="Goeker M."/>
        </authorList>
    </citation>
    <scope>NUCLEOTIDE SEQUENCE [LARGE SCALE GENOMIC DNA]</scope>
    <source>
        <strain evidence="1 2">DSM 28229</strain>
    </source>
</reference>
<name>A0A315YVD7_SEDFL</name>
<dbReference type="AlphaFoldDB" id="A0A315YVD7"/>
<proteinExistence type="predicted"/>
<dbReference type="Proteomes" id="UP000245535">
    <property type="component" value="Unassembled WGS sequence"/>
</dbReference>
<organism evidence="1 2">
    <name type="scientific">Sediminitomix flava</name>
    <dbReference type="NCBI Taxonomy" id="379075"/>
    <lineage>
        <taxon>Bacteria</taxon>
        <taxon>Pseudomonadati</taxon>
        <taxon>Bacteroidota</taxon>
        <taxon>Cytophagia</taxon>
        <taxon>Cytophagales</taxon>
        <taxon>Flammeovirgaceae</taxon>
        <taxon>Sediminitomix</taxon>
    </lineage>
</organism>
<evidence type="ECO:0000313" key="2">
    <source>
        <dbReference type="Proteomes" id="UP000245535"/>
    </source>
</evidence>
<evidence type="ECO:0000313" key="1">
    <source>
        <dbReference type="EMBL" id="PWJ33240.1"/>
    </source>
</evidence>
<dbReference type="RefSeq" id="WP_109623218.1">
    <property type="nucleotide sequence ID" value="NZ_QGDO01000014.1"/>
</dbReference>
<dbReference type="EMBL" id="QGDO01000014">
    <property type="protein sequence ID" value="PWJ33240.1"/>
    <property type="molecule type" value="Genomic_DNA"/>
</dbReference>
<keyword evidence="2" id="KW-1185">Reference proteome</keyword>
<comment type="caution">
    <text evidence="1">The sequence shown here is derived from an EMBL/GenBank/DDBJ whole genome shotgun (WGS) entry which is preliminary data.</text>
</comment>
<dbReference type="OrthoDB" id="9815657at2"/>
<sequence length="135" mass="15351">MNRIVNFGLLILTLLFSNCSTYLELEDYLDVSTPFNLTNQTIDTETGLTERKSETIEVNSEKWKKLIDWSTGKREGWTTSPASYIGDISVSQGDFRLIHTRGSKGVVIAFTDKEGKPKQYTNVIQEGELSFLYEQ</sequence>
<gene>
    <name evidence="1" type="ORF">BC781_1142</name>
</gene>
<protein>
    <submittedName>
        <fullName evidence="1">Uncharacterized protein</fullName>
    </submittedName>
</protein>
<accession>A0A315YVD7</accession>